<dbReference type="GO" id="GO:0004869">
    <property type="term" value="F:cysteine-type endopeptidase inhibitor activity"/>
    <property type="evidence" value="ECO:0000318"/>
    <property type="project" value="GO_Central"/>
</dbReference>
<dbReference type="PANTHER" id="PTHR46186">
    <property type="entry name" value="CYSTATIN"/>
    <property type="match status" value="1"/>
</dbReference>
<evidence type="ECO:0000313" key="5">
    <source>
        <dbReference type="Proteomes" id="UP000008143"/>
    </source>
</evidence>
<dbReference type="InterPro" id="IPR000010">
    <property type="entry name" value="Cystatin_dom"/>
</dbReference>
<organism evidence="4">
    <name type="scientific">Xenopus tropicalis</name>
    <name type="common">Western clawed frog</name>
    <name type="synonym">Silurana tropicalis</name>
    <dbReference type="NCBI Taxonomy" id="8364"/>
    <lineage>
        <taxon>Eukaryota</taxon>
        <taxon>Metazoa</taxon>
        <taxon>Chordata</taxon>
        <taxon>Craniata</taxon>
        <taxon>Vertebrata</taxon>
        <taxon>Euteleostomi</taxon>
        <taxon>Amphibia</taxon>
        <taxon>Batrachia</taxon>
        <taxon>Anura</taxon>
        <taxon>Pipoidea</taxon>
        <taxon>Pipidae</taxon>
        <taxon>Xenopodinae</taxon>
        <taxon>Xenopus</taxon>
        <taxon>Silurana</taxon>
    </lineage>
</organism>
<proteinExistence type="inferred from homology"/>
<dbReference type="GO" id="GO:0005615">
    <property type="term" value="C:extracellular space"/>
    <property type="evidence" value="ECO:0000318"/>
    <property type="project" value="GO_Central"/>
</dbReference>
<dbReference type="GO" id="GO:0031982">
    <property type="term" value="C:vesicle"/>
    <property type="evidence" value="ECO:0000318"/>
    <property type="project" value="GO_Central"/>
</dbReference>
<dbReference type="Xenbase" id="XB-GENE-29084147">
    <property type="gene designation" value="LOC100498318"/>
</dbReference>
<gene>
    <name evidence="4 6 7" type="primary">LOC100498318</name>
</gene>
<dbReference type="Gene3D" id="3.10.450.10">
    <property type="match status" value="1"/>
</dbReference>
<protein>
    <submittedName>
        <fullName evidence="4 6">Cystatin-like</fullName>
    </submittedName>
</protein>
<evidence type="ECO:0000313" key="7">
    <source>
        <dbReference type="Xenbase" id="XB-GENE-29084147"/>
    </source>
</evidence>
<keyword evidence="5" id="KW-1185">Reference proteome</keyword>
<evidence type="ECO:0000256" key="1">
    <source>
        <dbReference type="ARBA" id="ARBA00009403"/>
    </source>
</evidence>
<dbReference type="Proteomes" id="UP000008143">
    <property type="component" value="Chromosome 5"/>
</dbReference>
<dbReference type="FunFam" id="3.10.450.10:FF:000004">
    <property type="entry name" value="Cystatin C"/>
    <property type="match status" value="1"/>
</dbReference>
<dbReference type="OrthoDB" id="1908104at2759"/>
<accession>A0A803JCU4</accession>
<keyword evidence="2" id="KW-1015">Disulfide bond</keyword>
<evidence type="ECO:0000313" key="4">
    <source>
        <dbReference type="Ensembl" id="ENSXETP00000105706"/>
    </source>
</evidence>
<feature type="domain" description="Cystatin" evidence="3">
    <location>
        <begin position="33"/>
        <end position="133"/>
    </location>
</feature>
<dbReference type="Ensembl" id="ENSXETT00000120694">
    <property type="protein sequence ID" value="ENSXETP00000105706"/>
    <property type="gene ID" value="ENSXETG00000041627"/>
</dbReference>
<dbReference type="InterPro" id="IPR046350">
    <property type="entry name" value="Cystatin_sf"/>
</dbReference>
<evidence type="ECO:0000259" key="3">
    <source>
        <dbReference type="SMART" id="SM00043"/>
    </source>
</evidence>
<dbReference type="SUPFAM" id="SSF54403">
    <property type="entry name" value="Cystatin/monellin"/>
    <property type="match status" value="1"/>
</dbReference>
<name>A0A803JCU4_XENTR</name>
<dbReference type="PANTHER" id="PTHR46186:SF18">
    <property type="entry name" value="CYSTATIN-LIKE"/>
    <property type="match status" value="1"/>
</dbReference>
<dbReference type="AGR" id="Xenbase:XB-GENE-29084147"/>
<reference evidence="6" key="3">
    <citation type="submission" date="2025-04" db="UniProtKB">
        <authorList>
            <consortium name="RefSeq"/>
        </authorList>
    </citation>
    <scope>IDENTIFICATION</scope>
    <source>
        <strain evidence="6">Nigerian</strain>
        <tissue evidence="6">Liver and blood</tissue>
    </source>
</reference>
<dbReference type="AlphaFoldDB" id="A0A803JCU4"/>
<reference evidence="4" key="2">
    <citation type="submission" date="2021-03" db="UniProtKB">
        <authorList>
            <consortium name="Ensembl"/>
        </authorList>
    </citation>
    <scope>IDENTIFICATION</scope>
</reference>
<evidence type="ECO:0000313" key="6">
    <source>
        <dbReference type="RefSeq" id="XP_004914734.1"/>
    </source>
</evidence>
<evidence type="ECO:0000256" key="2">
    <source>
        <dbReference type="ARBA" id="ARBA00023157"/>
    </source>
</evidence>
<dbReference type="KEGG" id="xtr:100498318"/>
<dbReference type="RefSeq" id="XP_004914734.1">
    <property type="nucleotide sequence ID" value="XM_004914677.3"/>
</dbReference>
<sequence>MSSHRKVVAAVIFTIFAVGFVTGLNKYNSNTIPLLGGWNDAKEDDKSMLKALQFATEEYNKGNNGNYIVKVVKINRFRKQVVSGMNYSMNVDVLTTPCRDFESTSENCRTQKKTCSFMVRTVAWRNIQELTSHSCY</sequence>
<dbReference type="SMART" id="SM00043">
    <property type="entry name" value="CY"/>
    <property type="match status" value="1"/>
</dbReference>
<dbReference type="InterPro" id="IPR018073">
    <property type="entry name" value="Prot_inh_cystat_CS"/>
</dbReference>
<dbReference type="GO" id="GO:0005737">
    <property type="term" value="C:cytoplasm"/>
    <property type="evidence" value="ECO:0000318"/>
    <property type="project" value="GO_Central"/>
</dbReference>
<dbReference type="Pfam" id="PF00031">
    <property type="entry name" value="Cystatin"/>
    <property type="match status" value="1"/>
</dbReference>
<comment type="similarity">
    <text evidence="1">Belongs to the cystatin family.</text>
</comment>
<dbReference type="PROSITE" id="PS00287">
    <property type="entry name" value="CYSTATIN"/>
    <property type="match status" value="1"/>
</dbReference>
<reference evidence="4" key="1">
    <citation type="journal article" date="2010" name="Science">
        <title>The genome of the Western clawed frog Xenopus tropicalis.</title>
        <authorList>
            <person name="Hellsten U."/>
            <person name="Harland R.M."/>
            <person name="Gilchrist M.J."/>
            <person name="Hendrix D."/>
            <person name="Jurka J."/>
            <person name="Kapitonov V."/>
            <person name="Ovcharenko I."/>
            <person name="Putnam N.H."/>
            <person name="Shu S."/>
            <person name="Taher L."/>
            <person name="Blitz I.L."/>
            <person name="Blumberg B."/>
            <person name="Dichmann D.S."/>
            <person name="Dubchak I."/>
            <person name="Amaya E."/>
            <person name="Detter J.C."/>
            <person name="Fletcher R."/>
            <person name="Gerhard D.S."/>
            <person name="Goodstein D."/>
            <person name="Graves T."/>
            <person name="Grigoriev I.V."/>
            <person name="Grimwood J."/>
            <person name="Kawashima T."/>
            <person name="Lindquist E."/>
            <person name="Lucas S.M."/>
            <person name="Mead P.E."/>
            <person name="Mitros T."/>
            <person name="Ogino H."/>
            <person name="Ohta Y."/>
            <person name="Poliakov A.V."/>
            <person name="Pollet N."/>
            <person name="Robert J."/>
            <person name="Salamov A."/>
            <person name="Sater A.K."/>
            <person name="Schmutz J."/>
            <person name="Terry A."/>
            <person name="Vize P.D."/>
            <person name="Warren W.C."/>
            <person name="Wells D."/>
            <person name="Wills A."/>
            <person name="Wilson R.K."/>
            <person name="Zimmerman L.B."/>
            <person name="Zorn A.M."/>
            <person name="Grainger R."/>
            <person name="Grammer T."/>
            <person name="Khokha M.K."/>
            <person name="Richardson P.M."/>
            <person name="Rokhsar D.S."/>
        </authorList>
    </citation>
    <scope>NUCLEOTIDE SEQUENCE [LARGE SCALE GENOMIC DNA]</scope>
    <source>
        <strain evidence="4">Nigerian</strain>
    </source>
</reference>
<dbReference type="GeneID" id="100498318"/>
<dbReference type="GeneTree" id="ENSGT00940000154755"/>
<dbReference type="CDD" id="cd00042">
    <property type="entry name" value="CY"/>
    <property type="match status" value="1"/>
</dbReference>